<proteinExistence type="inferred from homology"/>
<dbReference type="PANTHER" id="PTHR43531:SF11">
    <property type="entry name" value="METHYL-ACCEPTING CHEMOTAXIS PROTEIN 3"/>
    <property type="match status" value="1"/>
</dbReference>
<dbReference type="Proteomes" id="UP001141183">
    <property type="component" value="Unassembled WGS sequence"/>
</dbReference>
<dbReference type="Pfam" id="PF00015">
    <property type="entry name" value="MCPsignal"/>
    <property type="match status" value="1"/>
</dbReference>
<keyword evidence="9" id="KW-1185">Reference proteome</keyword>
<dbReference type="GO" id="GO:0007165">
    <property type="term" value="P:signal transduction"/>
    <property type="evidence" value="ECO:0007669"/>
    <property type="project" value="UniProtKB-KW"/>
</dbReference>
<keyword evidence="5" id="KW-1133">Transmembrane helix</keyword>
<evidence type="ECO:0000256" key="1">
    <source>
        <dbReference type="ARBA" id="ARBA00022500"/>
    </source>
</evidence>
<keyword evidence="3" id="KW-0807">Transducer</keyword>
<keyword evidence="1" id="KW-0145">Chemotaxis</keyword>
<dbReference type="GO" id="GO:0005886">
    <property type="term" value="C:plasma membrane"/>
    <property type="evidence" value="ECO:0007669"/>
    <property type="project" value="TreeGrafter"/>
</dbReference>
<dbReference type="InterPro" id="IPR004090">
    <property type="entry name" value="Chemotax_Me-accpt_rcpt"/>
</dbReference>
<dbReference type="InterPro" id="IPR004089">
    <property type="entry name" value="MCPsignal_dom"/>
</dbReference>
<feature type="transmembrane region" description="Helical" evidence="5">
    <location>
        <begin position="12"/>
        <end position="36"/>
    </location>
</feature>
<sequence length="571" mass="63798">MKFFINLKVKNKLISIFSVICILMLLIGAIGLFSSWSINKNANNMYSTNLVSIKNLQSLKSNLNYDYINIIKMISDKNKDKLDEEIRLIDGIVSQNEELIKEYEDLDITEEEKSLFLDFKEDLFKYRELKLKVFDLLKSNKYDEAETINNSEIEKIIDSMFNKLIKAIEINENLAQNTNLKNINEFNKFSYIVLISTAITFCIIIFMAYILSKNIIDPLNKIKNLAYRLSSYDFSIPISITRKDEFGQTAIALNSAQENVNDLIKMIMENSEDISASSEELSATVEELLSKVEIIDEAVNNIAAGMEESSAASEEISASVQEVDASINVLSATAMDGSNNANKSKSRASEVKNNSEKAIEETIKIYDEKQNKMKKAIEDGKIVETIKVMADTIGSIAEQTNLLALNAAIEAARAGEQGKGFAVVADEVRKLAEESKESAFTIQETIKNVQAAFKSSNETGNEILEFINKDVNAQFQAYKETGNQYYNDSDLVSKMSDEIAAMSEEITATIGQVSEAVQNMAESSQKSSEDSVIIKESMDETTRAIEQVALTAQSQAELAQNLNEMVLKFKI</sequence>
<feature type="coiled-coil region" evidence="4">
    <location>
        <begin position="352"/>
        <end position="379"/>
    </location>
</feature>
<evidence type="ECO:0000256" key="2">
    <source>
        <dbReference type="ARBA" id="ARBA00029447"/>
    </source>
</evidence>
<evidence type="ECO:0000313" key="8">
    <source>
        <dbReference type="EMBL" id="MDC4239927.1"/>
    </source>
</evidence>
<dbReference type="Gene3D" id="1.10.287.950">
    <property type="entry name" value="Methyl-accepting chemotaxis protein"/>
    <property type="match status" value="1"/>
</dbReference>
<comment type="similarity">
    <text evidence="2">Belongs to the methyl-accepting chemotaxis (MCP) protein family.</text>
</comment>
<keyword evidence="5" id="KW-0812">Transmembrane</keyword>
<dbReference type="SUPFAM" id="SSF58104">
    <property type="entry name" value="Methyl-accepting chemotaxis protein (MCP) signaling domain"/>
    <property type="match status" value="1"/>
</dbReference>
<dbReference type="RefSeq" id="WP_272470183.1">
    <property type="nucleotide sequence ID" value="NZ_JAMRYU010000006.1"/>
</dbReference>
<dbReference type="SMART" id="SM00283">
    <property type="entry name" value="MA"/>
    <property type="match status" value="1"/>
</dbReference>
<dbReference type="EMBL" id="JAMRYU010000006">
    <property type="protein sequence ID" value="MDC4239927.1"/>
    <property type="molecule type" value="Genomic_DNA"/>
</dbReference>
<dbReference type="Pfam" id="PF12729">
    <property type="entry name" value="4HB_MCP_1"/>
    <property type="match status" value="1"/>
</dbReference>
<dbReference type="PROSITE" id="PS50885">
    <property type="entry name" value="HAMP"/>
    <property type="match status" value="1"/>
</dbReference>
<dbReference type="CDD" id="cd06225">
    <property type="entry name" value="HAMP"/>
    <property type="match status" value="1"/>
</dbReference>
<keyword evidence="5" id="KW-0472">Membrane</keyword>
<dbReference type="AlphaFoldDB" id="A0A9X3XMZ9"/>
<feature type="domain" description="HAMP" evidence="7">
    <location>
        <begin position="213"/>
        <end position="265"/>
    </location>
</feature>
<reference evidence="8" key="1">
    <citation type="submission" date="2022-05" db="EMBL/GenBank/DDBJ databases">
        <title>Draft genome sequence of Clostridium tertium strain CP3 isolated from Peru.</title>
        <authorList>
            <person name="Hurtado R."/>
            <person name="Lima L."/>
            <person name="Sousa T."/>
            <person name="Jaiswal A.K."/>
            <person name="Tiwari S."/>
            <person name="Maturrano L."/>
            <person name="Brenig B."/>
            <person name="Azevedo V."/>
        </authorList>
    </citation>
    <scope>NUCLEOTIDE SEQUENCE</scope>
    <source>
        <strain evidence="8">CP3</strain>
    </source>
</reference>
<evidence type="ECO:0000259" key="6">
    <source>
        <dbReference type="PROSITE" id="PS50111"/>
    </source>
</evidence>
<evidence type="ECO:0000259" key="7">
    <source>
        <dbReference type="PROSITE" id="PS50885"/>
    </source>
</evidence>
<dbReference type="InterPro" id="IPR024478">
    <property type="entry name" value="HlyB_4HB_MCP"/>
</dbReference>
<comment type="caution">
    <text evidence="8">The sequence shown here is derived from an EMBL/GenBank/DDBJ whole genome shotgun (WGS) entry which is preliminary data.</text>
</comment>
<name>A0A9X3XMZ9_9CLOT</name>
<dbReference type="GO" id="GO:0006935">
    <property type="term" value="P:chemotaxis"/>
    <property type="evidence" value="ECO:0007669"/>
    <property type="project" value="UniProtKB-KW"/>
</dbReference>
<evidence type="ECO:0000256" key="3">
    <source>
        <dbReference type="PROSITE-ProRule" id="PRU00284"/>
    </source>
</evidence>
<keyword evidence="4" id="KW-0175">Coiled coil</keyword>
<feature type="domain" description="Methyl-accepting transducer" evidence="6">
    <location>
        <begin position="277"/>
        <end position="535"/>
    </location>
</feature>
<dbReference type="InterPro" id="IPR051310">
    <property type="entry name" value="MCP_chemotaxis"/>
</dbReference>
<dbReference type="Pfam" id="PF00672">
    <property type="entry name" value="HAMP"/>
    <property type="match status" value="1"/>
</dbReference>
<dbReference type="InterPro" id="IPR003660">
    <property type="entry name" value="HAMP_dom"/>
</dbReference>
<gene>
    <name evidence="8" type="ORF">NE398_07080</name>
</gene>
<accession>A0A9X3XMZ9</accession>
<evidence type="ECO:0000256" key="5">
    <source>
        <dbReference type="SAM" id="Phobius"/>
    </source>
</evidence>
<dbReference type="SMART" id="SM00304">
    <property type="entry name" value="HAMP"/>
    <property type="match status" value="2"/>
</dbReference>
<dbReference type="PROSITE" id="PS50111">
    <property type="entry name" value="CHEMOTAXIS_TRANSDUC_2"/>
    <property type="match status" value="1"/>
</dbReference>
<protein>
    <submittedName>
        <fullName evidence="8">Methyl-accepting chemotaxis protein</fullName>
    </submittedName>
</protein>
<organism evidence="8 9">
    <name type="scientific">Clostridium tertium</name>
    <dbReference type="NCBI Taxonomy" id="1559"/>
    <lineage>
        <taxon>Bacteria</taxon>
        <taxon>Bacillati</taxon>
        <taxon>Bacillota</taxon>
        <taxon>Clostridia</taxon>
        <taxon>Eubacteriales</taxon>
        <taxon>Clostridiaceae</taxon>
        <taxon>Clostridium</taxon>
    </lineage>
</organism>
<evidence type="ECO:0000313" key="9">
    <source>
        <dbReference type="Proteomes" id="UP001141183"/>
    </source>
</evidence>
<dbReference type="PRINTS" id="PR00260">
    <property type="entry name" value="CHEMTRNSDUCR"/>
</dbReference>
<evidence type="ECO:0000256" key="4">
    <source>
        <dbReference type="SAM" id="Coils"/>
    </source>
</evidence>
<feature type="transmembrane region" description="Helical" evidence="5">
    <location>
        <begin position="189"/>
        <end position="211"/>
    </location>
</feature>
<dbReference type="GO" id="GO:0004888">
    <property type="term" value="F:transmembrane signaling receptor activity"/>
    <property type="evidence" value="ECO:0007669"/>
    <property type="project" value="InterPro"/>
</dbReference>
<dbReference type="PANTHER" id="PTHR43531">
    <property type="entry name" value="PROTEIN ICFG"/>
    <property type="match status" value="1"/>
</dbReference>